<name>A0A9D4DEQ8_DREPO</name>
<sequence>MTLKRKSTFYVFYILIPIVLLSFLNVLTFALPVSSGERASYAVTVFLSLAVFLTIVASEIPKNANTIISVYITAMIALSTATVMTSLLESRLAFRDKYAHSIGSGYMTLYRLARICQCKDDGDSRKGDGDSRLAIELGWEDVVAALDYFFFFVLTFLATAVLFFYCDQRVKCVMQFKSNNHGKRH</sequence>
<feature type="domain" description="Neurotransmitter-gated ion-channel transmembrane" evidence="2">
    <location>
        <begin position="14"/>
        <end position="102"/>
    </location>
</feature>
<evidence type="ECO:0000313" key="4">
    <source>
        <dbReference type="Proteomes" id="UP000828390"/>
    </source>
</evidence>
<keyword evidence="1" id="KW-0812">Transmembrane</keyword>
<keyword evidence="1" id="KW-0472">Membrane</keyword>
<feature type="transmembrane region" description="Helical" evidence="1">
    <location>
        <begin position="148"/>
        <end position="166"/>
    </location>
</feature>
<reference evidence="3" key="2">
    <citation type="submission" date="2020-11" db="EMBL/GenBank/DDBJ databases">
        <authorList>
            <person name="McCartney M.A."/>
            <person name="Auch B."/>
            <person name="Kono T."/>
            <person name="Mallez S."/>
            <person name="Becker A."/>
            <person name="Gohl D.M."/>
            <person name="Silverstein K.A.T."/>
            <person name="Koren S."/>
            <person name="Bechman K.B."/>
            <person name="Herman A."/>
            <person name="Abrahante J.E."/>
            <person name="Garbe J."/>
        </authorList>
    </citation>
    <scope>NUCLEOTIDE SEQUENCE</scope>
    <source>
        <strain evidence="3">Duluth1</strain>
        <tissue evidence="3">Whole animal</tissue>
    </source>
</reference>
<dbReference type="SUPFAM" id="SSF90112">
    <property type="entry name" value="Neurotransmitter-gated ion-channel transmembrane pore"/>
    <property type="match status" value="1"/>
</dbReference>
<comment type="caution">
    <text evidence="3">The sequence shown here is derived from an EMBL/GenBank/DDBJ whole genome shotgun (WGS) entry which is preliminary data.</text>
</comment>
<dbReference type="InterPro" id="IPR036719">
    <property type="entry name" value="Neuro-gated_channel_TM_sf"/>
</dbReference>
<gene>
    <name evidence="3" type="ORF">DPMN_182061</name>
</gene>
<feature type="transmembrane region" description="Helical" evidence="1">
    <location>
        <begin position="68"/>
        <end position="88"/>
    </location>
</feature>
<dbReference type="InterPro" id="IPR006029">
    <property type="entry name" value="Neurotrans-gated_channel_TM"/>
</dbReference>
<dbReference type="GO" id="GO:0005216">
    <property type="term" value="F:monoatomic ion channel activity"/>
    <property type="evidence" value="ECO:0007669"/>
    <property type="project" value="InterPro"/>
</dbReference>
<accession>A0A9D4DEQ8</accession>
<dbReference type="EMBL" id="JAIWYP010000010">
    <property type="protein sequence ID" value="KAH3747633.1"/>
    <property type="molecule type" value="Genomic_DNA"/>
</dbReference>
<dbReference type="Pfam" id="PF02932">
    <property type="entry name" value="Neur_chan_memb"/>
    <property type="match status" value="1"/>
</dbReference>
<keyword evidence="1" id="KW-1133">Transmembrane helix</keyword>
<dbReference type="GO" id="GO:0004888">
    <property type="term" value="F:transmembrane signaling receptor activity"/>
    <property type="evidence" value="ECO:0007669"/>
    <property type="project" value="InterPro"/>
</dbReference>
<evidence type="ECO:0000313" key="3">
    <source>
        <dbReference type="EMBL" id="KAH3747633.1"/>
    </source>
</evidence>
<keyword evidence="4" id="KW-1185">Reference proteome</keyword>
<dbReference type="GO" id="GO:0016020">
    <property type="term" value="C:membrane"/>
    <property type="evidence" value="ECO:0007669"/>
    <property type="project" value="InterPro"/>
</dbReference>
<feature type="transmembrane region" description="Helical" evidence="1">
    <location>
        <begin position="12"/>
        <end position="33"/>
    </location>
</feature>
<evidence type="ECO:0000256" key="1">
    <source>
        <dbReference type="SAM" id="Phobius"/>
    </source>
</evidence>
<dbReference type="Gene3D" id="1.20.58.390">
    <property type="entry name" value="Neurotransmitter-gated ion-channel transmembrane domain"/>
    <property type="match status" value="1"/>
</dbReference>
<dbReference type="InterPro" id="IPR006201">
    <property type="entry name" value="Neur_channel"/>
</dbReference>
<protein>
    <recommendedName>
        <fullName evidence="2">Neurotransmitter-gated ion-channel transmembrane domain-containing protein</fullName>
    </recommendedName>
</protein>
<dbReference type="CDD" id="cd19051">
    <property type="entry name" value="LGIC_TM_cation"/>
    <property type="match status" value="1"/>
</dbReference>
<dbReference type="PANTHER" id="PTHR18945">
    <property type="entry name" value="NEUROTRANSMITTER GATED ION CHANNEL"/>
    <property type="match status" value="1"/>
</dbReference>
<proteinExistence type="predicted"/>
<dbReference type="Proteomes" id="UP000828390">
    <property type="component" value="Unassembled WGS sequence"/>
</dbReference>
<feature type="transmembrane region" description="Helical" evidence="1">
    <location>
        <begin position="39"/>
        <end position="56"/>
    </location>
</feature>
<evidence type="ECO:0000259" key="2">
    <source>
        <dbReference type="Pfam" id="PF02932"/>
    </source>
</evidence>
<reference evidence="3" key="1">
    <citation type="journal article" date="2019" name="bioRxiv">
        <title>The Genome of the Zebra Mussel, Dreissena polymorpha: A Resource for Invasive Species Research.</title>
        <authorList>
            <person name="McCartney M.A."/>
            <person name="Auch B."/>
            <person name="Kono T."/>
            <person name="Mallez S."/>
            <person name="Zhang Y."/>
            <person name="Obille A."/>
            <person name="Becker A."/>
            <person name="Abrahante J.E."/>
            <person name="Garbe J."/>
            <person name="Badalamenti J.P."/>
            <person name="Herman A."/>
            <person name="Mangelson H."/>
            <person name="Liachko I."/>
            <person name="Sullivan S."/>
            <person name="Sone E.D."/>
            <person name="Koren S."/>
            <person name="Silverstein K.A.T."/>
            <person name="Beckman K.B."/>
            <person name="Gohl D.M."/>
        </authorList>
    </citation>
    <scope>NUCLEOTIDE SEQUENCE</scope>
    <source>
        <strain evidence="3">Duluth1</strain>
        <tissue evidence="3">Whole animal</tissue>
    </source>
</reference>
<organism evidence="3 4">
    <name type="scientific">Dreissena polymorpha</name>
    <name type="common">Zebra mussel</name>
    <name type="synonym">Mytilus polymorpha</name>
    <dbReference type="NCBI Taxonomy" id="45954"/>
    <lineage>
        <taxon>Eukaryota</taxon>
        <taxon>Metazoa</taxon>
        <taxon>Spiralia</taxon>
        <taxon>Lophotrochozoa</taxon>
        <taxon>Mollusca</taxon>
        <taxon>Bivalvia</taxon>
        <taxon>Autobranchia</taxon>
        <taxon>Heteroconchia</taxon>
        <taxon>Euheterodonta</taxon>
        <taxon>Imparidentia</taxon>
        <taxon>Neoheterodontei</taxon>
        <taxon>Myida</taxon>
        <taxon>Dreissenoidea</taxon>
        <taxon>Dreissenidae</taxon>
        <taxon>Dreissena</taxon>
    </lineage>
</organism>
<dbReference type="AlphaFoldDB" id="A0A9D4DEQ8"/>
<dbReference type="InterPro" id="IPR038050">
    <property type="entry name" value="Neuro_actylchol_rec"/>
</dbReference>